<keyword evidence="5" id="KW-0949">S-adenosyl-L-methionine</keyword>
<protein>
    <recommendedName>
        <fullName evidence="2">uroporphyrinogen-III C-methyltransferase</fullName>
        <ecNumber evidence="2">2.1.1.107</ecNumber>
    </recommendedName>
</protein>
<dbReference type="Gene3D" id="3.40.1010.10">
    <property type="entry name" value="Cobalt-precorrin-4 Transmethylase, Domain 1"/>
    <property type="match status" value="1"/>
</dbReference>
<dbReference type="SUPFAM" id="SSF53790">
    <property type="entry name" value="Tetrapyrrole methylase"/>
    <property type="match status" value="1"/>
</dbReference>
<dbReference type="EMBL" id="JACERN010000031">
    <property type="protein sequence ID" value="MBA4709117.1"/>
    <property type="molecule type" value="Genomic_DNA"/>
</dbReference>
<dbReference type="InterPro" id="IPR050161">
    <property type="entry name" value="Siro_Cobalamin_biosynth"/>
</dbReference>
<accession>A0A838Y9B5</accession>
<evidence type="ECO:0000256" key="1">
    <source>
        <dbReference type="ARBA" id="ARBA00005879"/>
    </source>
</evidence>
<evidence type="ECO:0000256" key="2">
    <source>
        <dbReference type="ARBA" id="ARBA00012162"/>
    </source>
</evidence>
<dbReference type="PANTHER" id="PTHR45790:SF3">
    <property type="entry name" value="S-ADENOSYL-L-METHIONINE-DEPENDENT UROPORPHYRINOGEN III METHYLTRANSFERASE, CHLOROPLASTIC"/>
    <property type="match status" value="1"/>
</dbReference>
<dbReference type="CDD" id="cd11642">
    <property type="entry name" value="SUMT"/>
    <property type="match status" value="1"/>
</dbReference>
<dbReference type="InterPro" id="IPR014777">
    <property type="entry name" value="4pyrrole_Mease_sub1"/>
</dbReference>
<evidence type="ECO:0000256" key="7">
    <source>
        <dbReference type="ARBA" id="ARBA00025705"/>
    </source>
</evidence>
<sequence>MKRVTGKVVLLGAGPGDLELLTLKAVRQLQVAQVLLLDELVNPDIVSLAPQAQVVRVGKRGGCKSTPQDFIQRLMRRYAMQGRQVVRVKGGEVLLFGRAGEEIRYLQQHGIAVEVVNGISSALAAAASLRVSLTHRQHCRGVTLVTAHAQDHSEPDWQALAATGTTLAIYMGMSRIASLNQALLQHLPASTPVAVVQWASTPQEQRLLSTLATLEADAIAADMGSPAIILVGKAIGESNGFVLPEIDGLLSTRA</sequence>
<evidence type="ECO:0000256" key="5">
    <source>
        <dbReference type="ARBA" id="ARBA00022691"/>
    </source>
</evidence>
<proteinExistence type="inferred from homology"/>
<keyword evidence="3 9" id="KW-0489">Methyltransferase</keyword>
<dbReference type="InterPro" id="IPR014776">
    <property type="entry name" value="4pyrrole_Mease_sub2"/>
</dbReference>
<evidence type="ECO:0000256" key="3">
    <source>
        <dbReference type="ARBA" id="ARBA00022603"/>
    </source>
</evidence>
<dbReference type="NCBIfam" id="TIGR01469">
    <property type="entry name" value="cobA_cysG_Cterm"/>
    <property type="match status" value="1"/>
</dbReference>
<dbReference type="GO" id="GO:0032259">
    <property type="term" value="P:methylation"/>
    <property type="evidence" value="ECO:0007669"/>
    <property type="project" value="UniProtKB-KW"/>
</dbReference>
<keyword evidence="10" id="KW-1185">Reference proteome</keyword>
<comment type="similarity">
    <text evidence="1">Belongs to the precorrin methyltransferase family.</text>
</comment>
<dbReference type="GO" id="GO:0019354">
    <property type="term" value="P:siroheme biosynthetic process"/>
    <property type="evidence" value="ECO:0007669"/>
    <property type="project" value="UniProtKB-UniPathway"/>
</dbReference>
<evidence type="ECO:0000313" key="10">
    <source>
        <dbReference type="Proteomes" id="UP000545606"/>
    </source>
</evidence>
<dbReference type="UniPathway" id="UPA00262">
    <property type="reaction ID" value="UER00211"/>
</dbReference>
<gene>
    <name evidence="9" type="primary">cobA</name>
    <name evidence="9" type="ORF">H2Z84_12105</name>
</gene>
<dbReference type="InterPro" id="IPR006366">
    <property type="entry name" value="CobA/CysG_C"/>
</dbReference>
<organism evidence="9 10">
    <name type="scientific">Aquitalea aquatica</name>
    <dbReference type="NCBI Taxonomy" id="3044273"/>
    <lineage>
        <taxon>Bacteria</taxon>
        <taxon>Pseudomonadati</taxon>
        <taxon>Pseudomonadota</taxon>
        <taxon>Betaproteobacteria</taxon>
        <taxon>Neisseriales</taxon>
        <taxon>Chromobacteriaceae</taxon>
        <taxon>Aquitalea</taxon>
    </lineage>
</organism>
<feature type="domain" description="Tetrapyrrole methylase" evidence="8">
    <location>
        <begin position="7"/>
        <end position="214"/>
    </location>
</feature>
<dbReference type="PANTHER" id="PTHR45790">
    <property type="entry name" value="SIROHEME SYNTHASE-RELATED"/>
    <property type="match status" value="1"/>
</dbReference>
<dbReference type="GO" id="GO:0004851">
    <property type="term" value="F:uroporphyrin-III C-methyltransferase activity"/>
    <property type="evidence" value="ECO:0007669"/>
    <property type="project" value="UniProtKB-EC"/>
</dbReference>
<dbReference type="PROSITE" id="PS00839">
    <property type="entry name" value="SUMT_1"/>
    <property type="match status" value="1"/>
</dbReference>
<dbReference type="EC" id="2.1.1.107" evidence="2"/>
<evidence type="ECO:0000313" key="9">
    <source>
        <dbReference type="EMBL" id="MBA4709117.1"/>
    </source>
</evidence>
<comment type="caution">
    <text evidence="9">The sequence shown here is derived from an EMBL/GenBank/DDBJ whole genome shotgun (WGS) entry which is preliminary data.</text>
</comment>
<dbReference type="InterPro" id="IPR003043">
    <property type="entry name" value="Uropor_MeTrfase_CS"/>
</dbReference>
<dbReference type="InterPro" id="IPR000878">
    <property type="entry name" value="4pyrrol_Mease"/>
</dbReference>
<dbReference type="InterPro" id="IPR035996">
    <property type="entry name" value="4pyrrol_Methylase_sf"/>
</dbReference>
<name>A0A838Y9B5_9NEIS</name>
<keyword evidence="6" id="KW-0627">Porphyrin biosynthesis</keyword>
<dbReference type="Proteomes" id="UP000545606">
    <property type="component" value="Unassembled WGS sequence"/>
</dbReference>
<comment type="pathway">
    <text evidence="7">Porphyrin-containing compound metabolism; siroheme biosynthesis; precorrin-2 from uroporphyrinogen III: step 1/1.</text>
</comment>
<dbReference type="RefSeq" id="WP_181836199.1">
    <property type="nucleotide sequence ID" value="NZ_JACERN010000031.1"/>
</dbReference>
<evidence type="ECO:0000256" key="4">
    <source>
        <dbReference type="ARBA" id="ARBA00022679"/>
    </source>
</evidence>
<dbReference type="Gene3D" id="3.30.950.10">
    <property type="entry name" value="Methyltransferase, Cobalt-precorrin-4 Transmethylase, Domain 2"/>
    <property type="match status" value="1"/>
</dbReference>
<keyword evidence="4 9" id="KW-0808">Transferase</keyword>
<dbReference type="Pfam" id="PF00590">
    <property type="entry name" value="TP_methylase"/>
    <property type="match status" value="1"/>
</dbReference>
<evidence type="ECO:0000259" key="8">
    <source>
        <dbReference type="Pfam" id="PF00590"/>
    </source>
</evidence>
<dbReference type="AlphaFoldDB" id="A0A838Y9B5"/>
<evidence type="ECO:0000256" key="6">
    <source>
        <dbReference type="ARBA" id="ARBA00023244"/>
    </source>
</evidence>
<dbReference type="NCBIfam" id="NF004790">
    <property type="entry name" value="PRK06136.1"/>
    <property type="match status" value="1"/>
</dbReference>
<dbReference type="FunFam" id="3.40.1010.10:FF:000016">
    <property type="entry name" value="Uroporphyrin-III C-methyltransferase"/>
    <property type="match status" value="1"/>
</dbReference>
<reference evidence="9 10" key="1">
    <citation type="submission" date="2020-07" db="EMBL/GenBank/DDBJ databases">
        <title>Draft genome sequence of violacein-producing bacteria and related species.</title>
        <authorList>
            <person name="Wilson H.S."/>
            <person name="De Leon M.E."/>
        </authorList>
    </citation>
    <scope>NUCLEOTIDE SEQUENCE [LARGE SCALE GENOMIC DNA]</scope>
    <source>
        <strain evidence="9 10">HSC-21Su07</strain>
    </source>
</reference>